<evidence type="ECO:0000256" key="6">
    <source>
        <dbReference type="PROSITE-ProRule" id="PRU00169"/>
    </source>
</evidence>
<keyword evidence="4" id="KW-0238">DNA-binding</keyword>
<dbReference type="InterPro" id="IPR039420">
    <property type="entry name" value="WalR-like"/>
</dbReference>
<dbReference type="CDD" id="cd17534">
    <property type="entry name" value="REC_DC-like"/>
    <property type="match status" value="1"/>
</dbReference>
<dbReference type="Proteomes" id="UP000290407">
    <property type="component" value="Unassembled WGS sequence"/>
</dbReference>
<protein>
    <submittedName>
        <fullName evidence="9">Response regulator</fullName>
    </submittedName>
</protein>
<dbReference type="Gene3D" id="3.40.50.2300">
    <property type="match status" value="1"/>
</dbReference>
<dbReference type="SMART" id="SM00448">
    <property type="entry name" value="REC"/>
    <property type="match status" value="1"/>
</dbReference>
<proteinExistence type="predicted"/>
<evidence type="ECO:0000256" key="1">
    <source>
        <dbReference type="ARBA" id="ARBA00022553"/>
    </source>
</evidence>
<dbReference type="GO" id="GO:0006355">
    <property type="term" value="P:regulation of DNA-templated transcription"/>
    <property type="evidence" value="ECO:0007669"/>
    <property type="project" value="TreeGrafter"/>
</dbReference>
<keyword evidence="1 6" id="KW-0597">Phosphoprotein</keyword>
<keyword evidence="2" id="KW-0902">Two-component regulatory system</keyword>
<evidence type="ECO:0000256" key="2">
    <source>
        <dbReference type="ARBA" id="ARBA00023012"/>
    </source>
</evidence>
<evidence type="ECO:0000259" key="8">
    <source>
        <dbReference type="PROSITE" id="PS50930"/>
    </source>
</evidence>
<dbReference type="SMART" id="SM00850">
    <property type="entry name" value="LytTR"/>
    <property type="match status" value="1"/>
</dbReference>
<evidence type="ECO:0000313" key="10">
    <source>
        <dbReference type="Proteomes" id="UP000290407"/>
    </source>
</evidence>
<dbReference type="InterPro" id="IPR001789">
    <property type="entry name" value="Sig_transdc_resp-reg_receiver"/>
</dbReference>
<evidence type="ECO:0000256" key="4">
    <source>
        <dbReference type="ARBA" id="ARBA00023125"/>
    </source>
</evidence>
<organism evidence="9 10">
    <name type="scientific">Spirosoma sordidisoli</name>
    <dbReference type="NCBI Taxonomy" id="2502893"/>
    <lineage>
        <taxon>Bacteria</taxon>
        <taxon>Pseudomonadati</taxon>
        <taxon>Bacteroidota</taxon>
        <taxon>Cytophagia</taxon>
        <taxon>Cytophagales</taxon>
        <taxon>Cytophagaceae</taxon>
        <taxon>Spirosoma</taxon>
    </lineage>
</organism>
<evidence type="ECO:0000256" key="3">
    <source>
        <dbReference type="ARBA" id="ARBA00023015"/>
    </source>
</evidence>
<dbReference type="InterPro" id="IPR007492">
    <property type="entry name" value="LytTR_DNA-bd_dom"/>
</dbReference>
<dbReference type="PANTHER" id="PTHR48111:SF1">
    <property type="entry name" value="TWO-COMPONENT RESPONSE REGULATOR ORR33"/>
    <property type="match status" value="1"/>
</dbReference>
<dbReference type="PROSITE" id="PS50110">
    <property type="entry name" value="RESPONSE_REGULATORY"/>
    <property type="match status" value="1"/>
</dbReference>
<dbReference type="GO" id="GO:0032993">
    <property type="term" value="C:protein-DNA complex"/>
    <property type="evidence" value="ECO:0007669"/>
    <property type="project" value="TreeGrafter"/>
</dbReference>
<dbReference type="AlphaFoldDB" id="A0A4Q2UPT0"/>
<dbReference type="GO" id="GO:0000976">
    <property type="term" value="F:transcription cis-regulatory region binding"/>
    <property type="evidence" value="ECO:0007669"/>
    <property type="project" value="TreeGrafter"/>
</dbReference>
<dbReference type="PROSITE" id="PS50930">
    <property type="entry name" value="HTH_LYTTR"/>
    <property type="match status" value="1"/>
</dbReference>
<dbReference type="RefSeq" id="WP_129600377.1">
    <property type="nucleotide sequence ID" value="NZ_SBLB01000001.1"/>
</dbReference>
<evidence type="ECO:0000259" key="7">
    <source>
        <dbReference type="PROSITE" id="PS50110"/>
    </source>
</evidence>
<dbReference type="GO" id="GO:0000156">
    <property type="term" value="F:phosphorelay response regulator activity"/>
    <property type="evidence" value="ECO:0007669"/>
    <property type="project" value="TreeGrafter"/>
</dbReference>
<keyword evidence="10" id="KW-1185">Reference proteome</keyword>
<evidence type="ECO:0000256" key="5">
    <source>
        <dbReference type="ARBA" id="ARBA00023163"/>
    </source>
</evidence>
<dbReference type="SUPFAM" id="SSF52172">
    <property type="entry name" value="CheY-like"/>
    <property type="match status" value="1"/>
</dbReference>
<reference evidence="9 10" key="1">
    <citation type="submission" date="2019-01" db="EMBL/GenBank/DDBJ databases">
        <title>Spirosoma flava sp. nov., a propanil-degrading bacterium isolated from herbicide-contaminated soil.</title>
        <authorList>
            <person name="Zhang L."/>
            <person name="Jiang J.-D."/>
        </authorList>
    </citation>
    <scope>NUCLEOTIDE SEQUENCE [LARGE SCALE GENOMIC DNA]</scope>
    <source>
        <strain evidence="9 10">TY50</strain>
    </source>
</reference>
<evidence type="ECO:0000313" key="9">
    <source>
        <dbReference type="EMBL" id="RYC71494.1"/>
    </source>
</evidence>
<accession>A0A4Q2UPT0</accession>
<dbReference type="GO" id="GO:0005829">
    <property type="term" value="C:cytosol"/>
    <property type="evidence" value="ECO:0007669"/>
    <property type="project" value="TreeGrafter"/>
</dbReference>
<feature type="modified residue" description="4-aspartylphosphate" evidence="6">
    <location>
        <position position="56"/>
    </location>
</feature>
<feature type="domain" description="Response regulatory" evidence="7">
    <location>
        <begin position="6"/>
        <end position="121"/>
    </location>
</feature>
<dbReference type="Gene3D" id="2.40.50.1020">
    <property type="entry name" value="LytTr DNA-binding domain"/>
    <property type="match status" value="1"/>
</dbReference>
<gene>
    <name evidence="9" type="ORF">EQG79_04965</name>
</gene>
<dbReference type="Pfam" id="PF00072">
    <property type="entry name" value="Response_reg"/>
    <property type="match status" value="1"/>
</dbReference>
<dbReference type="Pfam" id="PF04397">
    <property type="entry name" value="LytTR"/>
    <property type="match status" value="1"/>
</dbReference>
<name>A0A4Q2UPT0_9BACT</name>
<keyword evidence="5" id="KW-0804">Transcription</keyword>
<feature type="domain" description="HTH LytTR-type" evidence="8">
    <location>
        <begin position="170"/>
        <end position="239"/>
    </location>
</feature>
<keyword evidence="3" id="KW-0805">Transcription regulation</keyword>
<dbReference type="PANTHER" id="PTHR48111">
    <property type="entry name" value="REGULATOR OF RPOS"/>
    <property type="match status" value="1"/>
</dbReference>
<dbReference type="EMBL" id="SBLB01000001">
    <property type="protein sequence ID" value="RYC71494.1"/>
    <property type="molecule type" value="Genomic_DNA"/>
</dbReference>
<dbReference type="InterPro" id="IPR011006">
    <property type="entry name" value="CheY-like_superfamily"/>
</dbReference>
<sequence length="269" mass="30349">MTDRINILIVEDEAILAMDLSDMLEDEGYYVVGTANNGRKALDLFQHNPVDLVLCDITIKGDWDGIETIGQLVSVRQVPVIYLTALTDRSTIARAKETFPAAYITKPFDSAQLRLAIEMALNSFSLRILAPQLPATPVTEAKVRPLTGEKPTPEKDPSRTAPILRINDALFVKQNYQFVKVLLSEVLYLEADDIYTTINTTGRKYVVRLSLSQMIERLQANRLARTHRSFVVNLDRIDSFSDHEVMVGGHSLPLGRNYKDEFLRHFPVC</sequence>
<comment type="caution">
    <text evidence="9">The sequence shown here is derived from an EMBL/GenBank/DDBJ whole genome shotgun (WGS) entry which is preliminary data.</text>
</comment>